<gene>
    <name evidence="1" type="ORF">CH063_15731</name>
</gene>
<organism evidence="1 2">
    <name type="scientific">Colletotrichum higginsianum (strain IMI 349063)</name>
    <name type="common">Crucifer anthracnose fungus</name>
    <dbReference type="NCBI Taxonomy" id="759273"/>
    <lineage>
        <taxon>Eukaryota</taxon>
        <taxon>Fungi</taxon>
        <taxon>Dikarya</taxon>
        <taxon>Ascomycota</taxon>
        <taxon>Pezizomycotina</taxon>
        <taxon>Sordariomycetes</taxon>
        <taxon>Hypocreomycetidae</taxon>
        <taxon>Glomerellales</taxon>
        <taxon>Glomerellaceae</taxon>
        <taxon>Colletotrichum</taxon>
        <taxon>Colletotrichum destructivum species complex</taxon>
    </lineage>
</organism>
<dbReference type="AlphaFoldDB" id="H1W466"/>
<proteinExistence type="predicted"/>
<protein>
    <submittedName>
        <fullName evidence="1">Uncharacterized protein</fullName>
    </submittedName>
</protein>
<reference evidence="2" key="1">
    <citation type="journal article" date="2012" name="Nat. Genet.">
        <title>Lifestyle transitions in plant pathogenic Colletotrichum fungi deciphered by genome and transcriptome analyses.</title>
        <authorList>
            <person name="O'Connell R.J."/>
            <person name="Thon M.R."/>
            <person name="Hacquard S."/>
            <person name="Amyotte S.G."/>
            <person name="Kleemann J."/>
            <person name="Torres M.F."/>
            <person name="Damm U."/>
            <person name="Buiate E.A."/>
            <person name="Epstein L."/>
            <person name="Alkan N."/>
            <person name="Altmueller J."/>
            <person name="Alvarado-Balderrama L."/>
            <person name="Bauser C.A."/>
            <person name="Becker C."/>
            <person name="Birren B.W."/>
            <person name="Chen Z."/>
            <person name="Choi J."/>
            <person name="Crouch J.A."/>
            <person name="Duvick J.P."/>
            <person name="Farman M.A."/>
            <person name="Gan P."/>
            <person name="Heiman D."/>
            <person name="Henrissat B."/>
            <person name="Howard R.J."/>
            <person name="Kabbage M."/>
            <person name="Koch C."/>
            <person name="Kracher B."/>
            <person name="Kubo Y."/>
            <person name="Law A.D."/>
            <person name="Lebrun M.-H."/>
            <person name="Lee Y.-H."/>
            <person name="Miyara I."/>
            <person name="Moore N."/>
            <person name="Neumann U."/>
            <person name="Nordstroem K."/>
            <person name="Panaccione D.G."/>
            <person name="Panstruga R."/>
            <person name="Place M."/>
            <person name="Proctor R.H."/>
            <person name="Prusky D."/>
            <person name="Rech G."/>
            <person name="Reinhardt R."/>
            <person name="Rollins J.A."/>
            <person name="Rounsley S."/>
            <person name="Schardl C.L."/>
            <person name="Schwartz D.C."/>
            <person name="Shenoy N."/>
            <person name="Shirasu K."/>
            <person name="Sikhakolli U.R."/>
            <person name="Stueber K."/>
            <person name="Sukno S.A."/>
            <person name="Sweigard J.A."/>
            <person name="Takano Y."/>
            <person name="Takahara H."/>
            <person name="Trail F."/>
            <person name="van der Does H.C."/>
            <person name="Voll L.M."/>
            <person name="Will I."/>
            <person name="Young S."/>
            <person name="Zeng Q."/>
            <person name="Zhang J."/>
            <person name="Zhou S."/>
            <person name="Dickman M.B."/>
            <person name="Schulze-Lefert P."/>
            <person name="Ver Loren van Themaat E."/>
            <person name="Ma L.-J."/>
            <person name="Vaillancourt L.J."/>
        </authorList>
    </citation>
    <scope>NUCLEOTIDE SEQUENCE [LARGE SCALE GENOMIC DNA]</scope>
    <source>
        <strain evidence="2">IMI 349063</strain>
    </source>
</reference>
<evidence type="ECO:0000313" key="1">
    <source>
        <dbReference type="EMBL" id="CCF47279.1"/>
    </source>
</evidence>
<dbReference type="HOGENOM" id="CLU_1791440_0_0_1"/>
<dbReference type="EMBL" id="CACQ02009548">
    <property type="protein sequence ID" value="CCF47279.1"/>
    <property type="molecule type" value="Genomic_DNA"/>
</dbReference>
<dbReference type="Proteomes" id="UP000007174">
    <property type="component" value="Unassembled WGS sequence"/>
</dbReference>
<accession>H1W466</accession>
<feature type="non-terminal residue" evidence="1">
    <location>
        <position position="1"/>
    </location>
</feature>
<sequence length="145" mass="15604">LLSCSCPSLSSLSVRLLSTYGTGAVVAGSSLVIRGDHLLGNVSALVLDSRCIELAPRPRPSKVFVRSPVGLNLQSSSDCGVHRCSRFLWNNRVGHQGYYYYGRGQAMLPLSRPPVIAELLFGVGRRQQEEKNSTALAGNNNDTGD</sequence>
<evidence type="ECO:0000313" key="2">
    <source>
        <dbReference type="Proteomes" id="UP000007174"/>
    </source>
</evidence>
<name>H1W466_COLHI</name>